<feature type="compositionally biased region" description="Basic and acidic residues" evidence="1">
    <location>
        <begin position="92"/>
        <end position="104"/>
    </location>
</feature>
<feature type="compositionally biased region" description="Basic residues" evidence="1">
    <location>
        <begin position="122"/>
        <end position="133"/>
    </location>
</feature>
<dbReference type="AlphaFoldDB" id="A0A6J4TTK9"/>
<protein>
    <submittedName>
        <fullName evidence="2">Transcription elongation factor GreA</fullName>
    </submittedName>
</protein>
<feature type="non-terminal residue" evidence="2">
    <location>
        <position position="154"/>
    </location>
</feature>
<keyword evidence="2" id="KW-0251">Elongation factor</keyword>
<gene>
    <name evidence="2" type="ORF">AVDCRST_MAG85-3653</name>
</gene>
<sequence>GQRPHHDGGGPRGPAQRDRRARDDCPQRHRAADQDRARVGRSQGERRVPRGEARPVSPRDEDPPAARAAQQRAHRRDDRRRRDRLRLHRGGRGREDRPHDDLHARLAARGRPVERQALVRVSGRRRAARPAARRGRDGRDPERRAPLQGRLGLV</sequence>
<name>A0A6J4TTK9_9ACTN</name>
<feature type="compositionally biased region" description="Basic and acidic residues" evidence="1">
    <location>
        <begin position="1"/>
        <end position="64"/>
    </location>
</feature>
<evidence type="ECO:0000256" key="1">
    <source>
        <dbReference type="SAM" id="MobiDB-lite"/>
    </source>
</evidence>
<feature type="compositionally biased region" description="Basic residues" evidence="1">
    <location>
        <begin position="72"/>
        <end position="91"/>
    </location>
</feature>
<keyword evidence="2" id="KW-0648">Protein biosynthesis</keyword>
<evidence type="ECO:0000313" key="2">
    <source>
        <dbReference type="EMBL" id="CAA9530732.1"/>
    </source>
</evidence>
<dbReference type="EMBL" id="CADCVT010000408">
    <property type="protein sequence ID" value="CAA9530732.1"/>
    <property type="molecule type" value="Genomic_DNA"/>
</dbReference>
<proteinExistence type="predicted"/>
<accession>A0A6J4TTK9</accession>
<feature type="non-terminal residue" evidence="2">
    <location>
        <position position="1"/>
    </location>
</feature>
<organism evidence="2">
    <name type="scientific">uncultured Solirubrobacteraceae bacterium</name>
    <dbReference type="NCBI Taxonomy" id="1162706"/>
    <lineage>
        <taxon>Bacteria</taxon>
        <taxon>Bacillati</taxon>
        <taxon>Actinomycetota</taxon>
        <taxon>Thermoleophilia</taxon>
        <taxon>Solirubrobacterales</taxon>
        <taxon>Solirubrobacteraceae</taxon>
        <taxon>environmental samples</taxon>
    </lineage>
</organism>
<feature type="compositionally biased region" description="Basic and acidic residues" evidence="1">
    <location>
        <begin position="134"/>
        <end position="145"/>
    </location>
</feature>
<dbReference type="GO" id="GO:0003746">
    <property type="term" value="F:translation elongation factor activity"/>
    <property type="evidence" value="ECO:0007669"/>
    <property type="project" value="UniProtKB-KW"/>
</dbReference>
<feature type="region of interest" description="Disordered" evidence="1">
    <location>
        <begin position="1"/>
        <end position="154"/>
    </location>
</feature>
<reference evidence="2" key="1">
    <citation type="submission" date="2020-02" db="EMBL/GenBank/DDBJ databases">
        <authorList>
            <person name="Meier V. D."/>
        </authorList>
    </citation>
    <scope>NUCLEOTIDE SEQUENCE</scope>
    <source>
        <strain evidence="2">AVDCRST_MAG85</strain>
    </source>
</reference>